<comment type="cofactor">
    <cofactor evidence="1">
        <name>FAD</name>
        <dbReference type="ChEBI" id="CHEBI:57692"/>
    </cofactor>
</comment>
<comment type="similarity">
    <text evidence="2">Belongs to the oxygen-dependent FAD-linked oxidoreductase family.</text>
</comment>
<proteinExistence type="inferred from homology"/>
<evidence type="ECO:0000256" key="1">
    <source>
        <dbReference type="ARBA" id="ARBA00001974"/>
    </source>
</evidence>
<dbReference type="InterPro" id="IPR016166">
    <property type="entry name" value="FAD-bd_PCMH"/>
</dbReference>
<feature type="region of interest" description="Disordered" evidence="6">
    <location>
        <begin position="404"/>
        <end position="423"/>
    </location>
</feature>
<evidence type="ECO:0000259" key="7">
    <source>
        <dbReference type="PROSITE" id="PS51387"/>
    </source>
</evidence>
<organism evidence="8 9">
    <name type="scientific">Dyella jejuensis</name>
    <dbReference type="NCBI Taxonomy" id="1432009"/>
    <lineage>
        <taxon>Bacteria</taxon>
        <taxon>Pseudomonadati</taxon>
        <taxon>Pseudomonadota</taxon>
        <taxon>Gammaproteobacteria</taxon>
        <taxon>Lysobacterales</taxon>
        <taxon>Rhodanobacteraceae</taxon>
        <taxon>Dyella</taxon>
    </lineage>
</organism>
<dbReference type="Pfam" id="PF08031">
    <property type="entry name" value="BBE"/>
    <property type="match status" value="1"/>
</dbReference>
<dbReference type="PANTHER" id="PTHR42973">
    <property type="entry name" value="BINDING OXIDOREDUCTASE, PUTATIVE (AFU_ORTHOLOGUE AFUA_1G17690)-RELATED"/>
    <property type="match status" value="1"/>
</dbReference>
<name>A0ABW8JHZ1_9GAMM</name>
<reference evidence="8 9" key="1">
    <citation type="submission" date="2020-10" db="EMBL/GenBank/DDBJ databases">
        <title>Phylogeny of dyella-like bacteria.</title>
        <authorList>
            <person name="Fu J."/>
        </authorList>
    </citation>
    <scope>NUCLEOTIDE SEQUENCE [LARGE SCALE GENOMIC DNA]</scope>
    <source>
        <strain evidence="8 9">JP1</strain>
    </source>
</reference>
<comment type="caution">
    <text evidence="8">The sequence shown here is derived from an EMBL/GenBank/DDBJ whole genome shotgun (WGS) entry which is preliminary data.</text>
</comment>
<evidence type="ECO:0000256" key="6">
    <source>
        <dbReference type="SAM" id="MobiDB-lite"/>
    </source>
</evidence>
<dbReference type="Gene3D" id="3.30.465.10">
    <property type="match status" value="2"/>
</dbReference>
<evidence type="ECO:0000256" key="5">
    <source>
        <dbReference type="ARBA" id="ARBA00023002"/>
    </source>
</evidence>
<dbReference type="PANTHER" id="PTHR42973:SF39">
    <property type="entry name" value="FAD-BINDING PCMH-TYPE DOMAIN-CONTAINING PROTEIN"/>
    <property type="match status" value="1"/>
</dbReference>
<protein>
    <submittedName>
        <fullName evidence="8">FAD-binding oxidoreductase</fullName>
    </submittedName>
</protein>
<evidence type="ECO:0000313" key="9">
    <source>
        <dbReference type="Proteomes" id="UP001620461"/>
    </source>
</evidence>
<dbReference type="InterPro" id="IPR006094">
    <property type="entry name" value="Oxid_FAD_bind_N"/>
</dbReference>
<sequence length="628" mass="68960">MTRRAPLNRKSGITFLSALQAVLPNARQTATVTETKPFRRARPCDAEWPTAEAWQDLYHQVGGRLLKPSDPLTVCRVDPHGKACRDFFANLQNPYYILDHLNLTQASGWVDAWTSQPSAYAVVARNASDVAAAVNFARNNNLRLVVKGAGHSYHGTSNAPDSLLVWTRRMDAITMHDAFVPQGCEGKIAPQPAVSMGAGQIWGHVYNEVTTKGGRFVLGGRCLSVGVAGLVSSGGFGEWSKQYGTAAANLLEAEVVTADGKIRIVNAGSDPDLFWALKGGGGGSFGVITRLTLRTHELPAFFGSAAMHVQATSDEAYLRLIEHFIDFYNLDLFNPNWGGQAVFYSDNRLDILMGSQGLDKAQAEDTWKPFFKLIQGSPDDYVIRQPLQVKMGVARAAWDPERLRKESDSTIPDPRPNAPIENNIRRSDMNEAGQYFHGFGSAWLPSTLLGDDRRKDLARMLFSASRHWTFALHFNKGLGGANPDVLATARDTATNPQVLEAFALAITGSEEPAVFPDIVDHAPDISAARKDAEANAMVVNEWHKLVPDAGSYVSESDYFLKDWQRAYWGSNYARLSDIKKRFDPGGLFTVHHGVGSEAWSEDGFTLVDAHHHRLPESTTKLVVDNEPA</sequence>
<gene>
    <name evidence="8" type="ORF">ISP15_09725</name>
</gene>
<keyword evidence="9" id="KW-1185">Reference proteome</keyword>
<keyword evidence="3" id="KW-0285">Flavoprotein</keyword>
<dbReference type="InterPro" id="IPR012951">
    <property type="entry name" value="BBE"/>
</dbReference>
<dbReference type="InterPro" id="IPR016169">
    <property type="entry name" value="FAD-bd_PCMH_sub2"/>
</dbReference>
<dbReference type="Proteomes" id="UP001620461">
    <property type="component" value="Unassembled WGS sequence"/>
</dbReference>
<feature type="domain" description="FAD-binding PCMH-type" evidence="7">
    <location>
        <begin position="113"/>
        <end position="298"/>
    </location>
</feature>
<dbReference type="InterPro" id="IPR036318">
    <property type="entry name" value="FAD-bd_PCMH-like_sf"/>
</dbReference>
<dbReference type="Pfam" id="PF01565">
    <property type="entry name" value="FAD_binding_4"/>
    <property type="match status" value="1"/>
</dbReference>
<evidence type="ECO:0000256" key="2">
    <source>
        <dbReference type="ARBA" id="ARBA00005466"/>
    </source>
</evidence>
<accession>A0ABW8JHZ1</accession>
<evidence type="ECO:0000256" key="4">
    <source>
        <dbReference type="ARBA" id="ARBA00022827"/>
    </source>
</evidence>
<dbReference type="RefSeq" id="WP_404547078.1">
    <property type="nucleotide sequence ID" value="NZ_JADIKJ010000010.1"/>
</dbReference>
<dbReference type="EMBL" id="JADIKJ010000010">
    <property type="protein sequence ID" value="MFK2900614.1"/>
    <property type="molecule type" value="Genomic_DNA"/>
</dbReference>
<keyword evidence="5" id="KW-0560">Oxidoreductase</keyword>
<keyword evidence="4" id="KW-0274">FAD</keyword>
<dbReference type="PROSITE" id="PS51387">
    <property type="entry name" value="FAD_PCMH"/>
    <property type="match status" value="1"/>
</dbReference>
<dbReference type="SUPFAM" id="SSF56176">
    <property type="entry name" value="FAD-binding/transporter-associated domain-like"/>
    <property type="match status" value="1"/>
</dbReference>
<evidence type="ECO:0000256" key="3">
    <source>
        <dbReference type="ARBA" id="ARBA00022630"/>
    </source>
</evidence>
<dbReference type="InterPro" id="IPR050416">
    <property type="entry name" value="FAD-linked_Oxidoreductase"/>
</dbReference>
<evidence type="ECO:0000313" key="8">
    <source>
        <dbReference type="EMBL" id="MFK2900614.1"/>
    </source>
</evidence>